<proteinExistence type="predicted"/>
<evidence type="ECO:0000313" key="1">
    <source>
        <dbReference type="EMBL" id="KAK3090064.1"/>
    </source>
</evidence>
<dbReference type="EMBL" id="VSWD01000010">
    <property type="protein sequence ID" value="KAK3090064.1"/>
    <property type="molecule type" value="Genomic_DNA"/>
</dbReference>
<accession>A0AA88XZT7</accession>
<sequence length="135" mass="15207">MNKRNVLFEIPVSSPCSVQTAENEADFRDMKSYVDARHLCHKYARPYSTLIKLSPELDTNQQMVQHIPTAKSKDRNSSLKTLDLITNISLTDDEPTNVFMESDTDSINSSDQASALPQGTLMELTEIKRHSTTNC</sequence>
<organism evidence="1 2">
    <name type="scientific">Pinctada imbricata</name>
    <name type="common">Atlantic pearl-oyster</name>
    <name type="synonym">Pinctada martensii</name>
    <dbReference type="NCBI Taxonomy" id="66713"/>
    <lineage>
        <taxon>Eukaryota</taxon>
        <taxon>Metazoa</taxon>
        <taxon>Spiralia</taxon>
        <taxon>Lophotrochozoa</taxon>
        <taxon>Mollusca</taxon>
        <taxon>Bivalvia</taxon>
        <taxon>Autobranchia</taxon>
        <taxon>Pteriomorphia</taxon>
        <taxon>Pterioida</taxon>
        <taxon>Pterioidea</taxon>
        <taxon>Pteriidae</taxon>
        <taxon>Pinctada</taxon>
    </lineage>
</organism>
<protein>
    <submittedName>
        <fullName evidence="1">Uncharacterized protein</fullName>
    </submittedName>
</protein>
<name>A0AA88XZT7_PINIB</name>
<evidence type="ECO:0000313" key="2">
    <source>
        <dbReference type="Proteomes" id="UP001186944"/>
    </source>
</evidence>
<dbReference type="AlphaFoldDB" id="A0AA88XZT7"/>
<keyword evidence="2" id="KW-1185">Reference proteome</keyword>
<comment type="caution">
    <text evidence="1">The sequence shown here is derived from an EMBL/GenBank/DDBJ whole genome shotgun (WGS) entry which is preliminary data.</text>
</comment>
<dbReference type="Proteomes" id="UP001186944">
    <property type="component" value="Unassembled WGS sequence"/>
</dbReference>
<reference evidence="1" key="1">
    <citation type="submission" date="2019-08" db="EMBL/GenBank/DDBJ databases">
        <title>The improved chromosome-level genome for the pearl oyster Pinctada fucata martensii using PacBio sequencing and Hi-C.</title>
        <authorList>
            <person name="Zheng Z."/>
        </authorList>
    </citation>
    <scope>NUCLEOTIDE SEQUENCE</scope>
    <source>
        <strain evidence="1">ZZ-2019</strain>
        <tissue evidence="1">Adductor muscle</tissue>
    </source>
</reference>
<gene>
    <name evidence="1" type="ORF">FSP39_008904</name>
</gene>